<keyword evidence="2" id="KW-1185">Reference proteome</keyword>
<accession>A0ABV1DAJ8</accession>
<dbReference type="Proteomes" id="UP001454086">
    <property type="component" value="Unassembled WGS sequence"/>
</dbReference>
<evidence type="ECO:0000313" key="1">
    <source>
        <dbReference type="EMBL" id="MEQ2427402.1"/>
    </source>
</evidence>
<dbReference type="RefSeq" id="WP_040381131.1">
    <property type="nucleotide sequence ID" value="NZ_JBBMFM010000103.1"/>
</dbReference>
<dbReference type="EMBL" id="JBBMFM010000103">
    <property type="protein sequence ID" value="MEQ2427402.1"/>
    <property type="molecule type" value="Genomic_DNA"/>
</dbReference>
<organism evidence="1 2">
    <name type="scientific">Enterocloster hominis</name>
    <name type="common">ex Hitch et al. 2024</name>
    <dbReference type="NCBI Taxonomy" id="1917870"/>
    <lineage>
        <taxon>Bacteria</taxon>
        <taxon>Bacillati</taxon>
        <taxon>Bacillota</taxon>
        <taxon>Clostridia</taxon>
        <taxon>Lachnospirales</taxon>
        <taxon>Lachnospiraceae</taxon>
        <taxon>Enterocloster</taxon>
    </lineage>
</organism>
<proteinExistence type="predicted"/>
<sequence length="64" mass="8096">MKDWNNYRLPSYEEIDYDNIMRFYTKEFVEDKETRTILSNILRRFDYMDAYLDKLRELDLHSDF</sequence>
<evidence type="ECO:0000313" key="2">
    <source>
        <dbReference type="Proteomes" id="UP001454086"/>
    </source>
</evidence>
<reference evidence="1 2" key="1">
    <citation type="submission" date="2024-03" db="EMBL/GenBank/DDBJ databases">
        <title>Human intestinal bacterial collection.</title>
        <authorList>
            <person name="Pauvert C."/>
            <person name="Hitch T.C.A."/>
            <person name="Clavel T."/>
        </authorList>
    </citation>
    <scope>NUCLEOTIDE SEQUENCE [LARGE SCALE GENOMIC DNA]</scope>
    <source>
        <strain evidence="1 2">CLA-SR-H021</strain>
    </source>
</reference>
<name>A0ABV1DAJ8_9FIRM</name>
<protein>
    <submittedName>
        <fullName evidence="1">Uncharacterized protein</fullName>
    </submittedName>
</protein>
<comment type="caution">
    <text evidence="1">The sequence shown here is derived from an EMBL/GenBank/DDBJ whole genome shotgun (WGS) entry which is preliminary data.</text>
</comment>
<gene>
    <name evidence="1" type="ORF">WMQ36_20765</name>
</gene>